<feature type="transmembrane region" description="Helical" evidence="2">
    <location>
        <begin position="353"/>
        <end position="377"/>
    </location>
</feature>
<evidence type="ECO:0000256" key="1">
    <source>
        <dbReference type="SAM" id="MobiDB-lite"/>
    </source>
</evidence>
<feature type="transmembrane region" description="Helical" evidence="2">
    <location>
        <begin position="439"/>
        <end position="462"/>
    </location>
</feature>
<accession>A0A9N8EGY7</accession>
<feature type="transmembrane region" description="Helical" evidence="2">
    <location>
        <begin position="320"/>
        <end position="341"/>
    </location>
</feature>
<feature type="compositionally biased region" description="Basic residues" evidence="1">
    <location>
        <begin position="848"/>
        <end position="858"/>
    </location>
</feature>
<protein>
    <submittedName>
        <fullName evidence="3">Uncharacterized protein</fullName>
    </submittedName>
</protein>
<evidence type="ECO:0000313" key="3">
    <source>
        <dbReference type="EMBL" id="CAB9519999.1"/>
    </source>
</evidence>
<keyword evidence="2" id="KW-0472">Membrane</keyword>
<feature type="region of interest" description="Disordered" evidence="1">
    <location>
        <begin position="780"/>
        <end position="861"/>
    </location>
</feature>
<feature type="region of interest" description="Disordered" evidence="1">
    <location>
        <begin position="546"/>
        <end position="569"/>
    </location>
</feature>
<feature type="transmembrane region" description="Helical" evidence="2">
    <location>
        <begin position="1064"/>
        <end position="1084"/>
    </location>
</feature>
<evidence type="ECO:0000313" key="4">
    <source>
        <dbReference type="Proteomes" id="UP001153069"/>
    </source>
</evidence>
<feature type="transmembrane region" description="Helical" evidence="2">
    <location>
        <begin position="102"/>
        <end position="120"/>
    </location>
</feature>
<keyword evidence="4" id="KW-1185">Reference proteome</keyword>
<feature type="compositionally biased region" description="Basic and acidic residues" evidence="1">
    <location>
        <begin position="1793"/>
        <end position="1803"/>
    </location>
</feature>
<organism evidence="3 4">
    <name type="scientific">Seminavis robusta</name>
    <dbReference type="NCBI Taxonomy" id="568900"/>
    <lineage>
        <taxon>Eukaryota</taxon>
        <taxon>Sar</taxon>
        <taxon>Stramenopiles</taxon>
        <taxon>Ochrophyta</taxon>
        <taxon>Bacillariophyta</taxon>
        <taxon>Bacillariophyceae</taxon>
        <taxon>Bacillariophycidae</taxon>
        <taxon>Naviculales</taxon>
        <taxon>Naviculaceae</taxon>
        <taxon>Seminavis</taxon>
    </lineage>
</organism>
<reference evidence="3" key="1">
    <citation type="submission" date="2020-06" db="EMBL/GenBank/DDBJ databases">
        <authorList>
            <consortium name="Plant Systems Biology data submission"/>
        </authorList>
    </citation>
    <scope>NUCLEOTIDE SEQUENCE</scope>
    <source>
        <strain evidence="3">D6</strain>
    </source>
</reference>
<feature type="region of interest" description="Disordered" evidence="1">
    <location>
        <begin position="1"/>
        <end position="24"/>
    </location>
</feature>
<feature type="region of interest" description="Disordered" evidence="1">
    <location>
        <begin position="587"/>
        <end position="634"/>
    </location>
</feature>
<dbReference type="Proteomes" id="UP001153069">
    <property type="component" value="Unassembled WGS sequence"/>
</dbReference>
<feature type="transmembrane region" description="Helical" evidence="2">
    <location>
        <begin position="474"/>
        <end position="495"/>
    </location>
</feature>
<feature type="region of interest" description="Disordered" evidence="1">
    <location>
        <begin position="961"/>
        <end position="1017"/>
    </location>
</feature>
<evidence type="ECO:0000256" key="2">
    <source>
        <dbReference type="SAM" id="Phobius"/>
    </source>
</evidence>
<feature type="compositionally biased region" description="Polar residues" evidence="1">
    <location>
        <begin position="202"/>
        <end position="224"/>
    </location>
</feature>
<feature type="region of interest" description="Disordered" evidence="1">
    <location>
        <begin position="1302"/>
        <end position="1324"/>
    </location>
</feature>
<sequence length="1844" mass="208470">MTDYSFHQHHHHQEEEEPFQQQQQYHQDPSYDSLYARIHAAQGRLPWTVLRASAGAPPELYYGVLSVAVETLALLLFVEAVRRKLDHAAVGRPIFQAVLDGVYRELATLGIVELFIHLLHEYYDNLDTQKEAIFVDVHFVFFYCAIFNAMQSSILAFFAHRVSYNTWVKTEEVELNHYVEIREEFDQVRYELYGDDPPYSLGRSSQQPTDSDNDHNNSGPRRSNMIRNLSEGIQRSSLDINNQNNNSRSSNNCWNSLKLFWVGIFYTVKYPHLKAKHDKLLVQVRFHELRIHFLHAYDLPVKVKISTYLMRSEQEVIKHLIHVSTMAWLWLTGLITFMYYITGMVTDVTQDAGSAGVTLPVFFFLGMVVFILVSLLVHRRMHQIFMTIMEMKHLWDFRKEDPIASSQTAGDEDDDVQQYTDPTLASEQKRLFFLGDPKLVIIAIQFMQFGFAIALSVVVVYWEDMNGGGVDAPVYLIVTLVCYCLFVFIMAQTLVRFTMATSLGQLVDRKRLHEVVALFRLEEAERRRQQRKDLDMNFFFTGQQQQPLAPWKHRKHKAAKEGDDDDPFDLQEAAPAILNEAVEVPLHQQQPDKPTNDNSSPFLPLSDNTALRGEPSDDNIAPMPPSVETPTRPSLTAIPEKQGAIPTFEPEKANLLVDLVKMDTSSLRNAVPLEDIRRAERRDRRRNRRKSVSDGVALMAALGSVTPPSFFTGSNNTNDAPSKDVAAEDPESKKSSRPENMATATTPKFAVDDSVLLKRKERRRNWKKSVSASAAIQQMRDFEGEKQPPQDANPSNDVWTNKIITTQPPSQPSGLISKIAPKKMMFSPSNSNNPTTKDDSVVPTQQRKDRRRRQRKKALSASAAIRLMREGSDDEDEERLAMMDFWGTPKKQETVPEDAPLESTAVPSSSQVDSVGNQELQQSEQQMQMTQPLQAVVNNPIAPPKRQPLALETVREVSGDISGHMEDESLTQAEFSERRGDPLALSPSSSNADPLQKSDTNADDDDETLDTDRSVGGLSHVGDVDEINYHQYGSFYDDEGELYGLARLNRFNDSMRKFYLSRRYGFVTHLLGSMGCFFIIGMRIEGFLKQSCIIPVEDHSWEFSLKTCFALVTTFLIFFLVASVYMIILFPAYRDDCEVDIIGCSKRVQWLRFVAAVIDMIISFTCLMLFFGAEAARCCNGNEYPSESYYPDEHGYDAANDSKYGDESKEPYQTTHDNYGNPDDVDHRFLAGGYDTYDEPKAPCVDSTIYCNCPRFGTRLEGGLGNIEPFVALIVLRMFRYILAKKIVQMFDLGLVVGDLEDKDDTKSSKRSHGGLISEHGGHGGVDKLKKGTVVELWQAAIAQFPEIVEEHGEFSGELLQAMLGVEVASPPLTLPQPEPHHVLESSSVPTPSEGATSGILMRKNSLPFSDHAGNDHITLQEKKYCKLAPEVQGIIAAGKLGCPVKSCTDFATLSRPSSVPSLTEIEHTIADAGAGIEFQRDVAQMELEQMESTLAFEYPNDRLVRSMRRCDKKLLPLLDKWCPVDVLLTKHEIVYVQTLETDGAGDNNHTIETGRQALMATKGGKNLRLIDVTAGRRVIGHMKLSDIVSVHVEREHRREGTALRSEQEVTEDLNHGHIEFWQDRPEDDRNECAADNEKRWNAIHQDSLKLETISGTLYLRFYSDLEDSEAHPERVIAEMDENNSVYKDTALQWAQTIARQCCTMTQLKQPLPHFGGGNDQDEIKDFLHIVPKHEKTGHRRRFNAAGIRGHRRHRSVGQQHRLVGQQQHKRATTELPALGREDLEHGAAASPNDKHPFQKEDDPSSAPSIPKPRKFTRFASFDDVEGQSQKREDDDEGRALSMA</sequence>
<dbReference type="EMBL" id="CAICTM010001062">
    <property type="protein sequence ID" value="CAB9519999.1"/>
    <property type="molecule type" value="Genomic_DNA"/>
</dbReference>
<feature type="compositionally biased region" description="Basic and acidic residues" evidence="1">
    <location>
        <begin position="721"/>
        <end position="737"/>
    </location>
</feature>
<feature type="region of interest" description="Disordered" evidence="1">
    <location>
        <begin position="201"/>
        <end position="224"/>
    </location>
</feature>
<dbReference type="OrthoDB" id="199189at2759"/>
<name>A0A9N8EGY7_9STRA</name>
<feature type="transmembrane region" description="Helical" evidence="2">
    <location>
        <begin position="140"/>
        <end position="159"/>
    </location>
</feature>
<keyword evidence="2" id="KW-1133">Transmembrane helix</keyword>
<feature type="compositionally biased region" description="Polar residues" evidence="1">
    <location>
        <begin position="587"/>
        <end position="609"/>
    </location>
</feature>
<feature type="region of interest" description="Disordered" evidence="1">
    <location>
        <begin position="1787"/>
        <end position="1844"/>
    </location>
</feature>
<feature type="compositionally biased region" description="Polar residues" evidence="1">
    <location>
        <begin position="790"/>
        <end position="814"/>
    </location>
</feature>
<feature type="region of interest" description="Disordered" evidence="1">
    <location>
        <begin position="1749"/>
        <end position="1771"/>
    </location>
</feature>
<gene>
    <name evidence="3" type="ORF">SEMRO_1064_G237210.1</name>
</gene>
<feature type="region of interest" description="Disordered" evidence="1">
    <location>
        <begin position="891"/>
        <end position="922"/>
    </location>
</feature>
<comment type="caution">
    <text evidence="3">The sequence shown here is derived from an EMBL/GenBank/DDBJ whole genome shotgun (WGS) entry which is preliminary data.</text>
</comment>
<feature type="region of interest" description="Disordered" evidence="1">
    <location>
        <begin position="705"/>
        <end position="747"/>
    </location>
</feature>
<proteinExistence type="predicted"/>
<feature type="transmembrane region" description="Helical" evidence="2">
    <location>
        <begin position="60"/>
        <end position="81"/>
    </location>
</feature>
<feature type="compositionally biased region" description="Polar residues" evidence="1">
    <location>
        <begin position="706"/>
        <end position="720"/>
    </location>
</feature>
<feature type="compositionally biased region" description="Polar residues" evidence="1">
    <location>
        <begin position="905"/>
        <end position="917"/>
    </location>
</feature>
<feature type="transmembrane region" description="Helical" evidence="2">
    <location>
        <begin position="1150"/>
        <end position="1173"/>
    </location>
</feature>
<feature type="transmembrane region" description="Helical" evidence="2">
    <location>
        <begin position="1104"/>
        <end position="1130"/>
    </location>
</feature>
<keyword evidence="2" id="KW-0812">Transmembrane</keyword>